<organism evidence="1 2">
    <name type="scientific">Pseudonocardia oceani</name>
    <dbReference type="NCBI Taxonomy" id="2792013"/>
    <lineage>
        <taxon>Bacteria</taxon>
        <taxon>Bacillati</taxon>
        <taxon>Actinomycetota</taxon>
        <taxon>Actinomycetes</taxon>
        <taxon>Pseudonocardiales</taxon>
        <taxon>Pseudonocardiaceae</taxon>
        <taxon>Pseudonocardia</taxon>
    </lineage>
</organism>
<reference evidence="1 2" key="1">
    <citation type="submission" date="2020-11" db="EMBL/GenBank/DDBJ databases">
        <title>Pseudonocardia abyssalis sp. nov. and Pseudonocardia oceani sp. nov., description and phylogenomic analysis of two novel actinomycetes isolated from the deep Southern Ocean.</title>
        <authorList>
            <person name="Parra J."/>
        </authorList>
    </citation>
    <scope>NUCLEOTIDE SEQUENCE [LARGE SCALE GENOMIC DNA]</scope>
    <source>
        <strain evidence="2">KRD185</strain>
    </source>
</reference>
<protein>
    <submittedName>
        <fullName evidence="1">Uncharacterized protein</fullName>
    </submittedName>
</protein>
<keyword evidence="2" id="KW-1185">Reference proteome</keyword>
<comment type="caution">
    <text evidence="1">The sequence shown here is derived from an EMBL/GenBank/DDBJ whole genome shotgun (WGS) entry which is preliminary data.</text>
</comment>
<dbReference type="Proteomes" id="UP000694300">
    <property type="component" value="Unassembled WGS sequence"/>
</dbReference>
<accession>A0ABS6U9F7</accession>
<proteinExistence type="predicted"/>
<evidence type="ECO:0000313" key="1">
    <source>
        <dbReference type="EMBL" id="MBW0128608.1"/>
    </source>
</evidence>
<evidence type="ECO:0000313" key="2">
    <source>
        <dbReference type="Proteomes" id="UP000694300"/>
    </source>
</evidence>
<dbReference type="RefSeq" id="WP_218590133.1">
    <property type="nucleotide sequence ID" value="NZ_JADQDE010000045.1"/>
</dbReference>
<dbReference type="EMBL" id="JADQDF010000001">
    <property type="protein sequence ID" value="MBW0128608.1"/>
    <property type="molecule type" value="Genomic_DNA"/>
</dbReference>
<name>A0ABS6U9F7_9PSEU</name>
<gene>
    <name evidence="1" type="ORF">I4I82_13060</name>
</gene>
<sequence length="78" mass="8427">MRGALPAADPRTVAILDAVRSELSKDGYVFRYHHDGRPLGEAEGALLLYGFVMALAEHQQGGAVAASRWFERNRAASG</sequence>